<name>A0ABD5QQA1_9EURY</name>
<keyword evidence="3" id="KW-1185">Reference proteome</keyword>
<evidence type="ECO:0000256" key="1">
    <source>
        <dbReference type="SAM" id="MobiDB-lite"/>
    </source>
</evidence>
<dbReference type="RefSeq" id="WP_162498058.1">
    <property type="nucleotide sequence ID" value="NZ_JBHSKV010000008.1"/>
</dbReference>
<comment type="caution">
    <text evidence="2">The sequence shown here is derived from an EMBL/GenBank/DDBJ whole genome shotgun (WGS) entry which is preliminary data.</text>
</comment>
<protein>
    <submittedName>
        <fullName evidence="2">Uncharacterized protein</fullName>
    </submittedName>
</protein>
<dbReference type="Proteomes" id="UP001596145">
    <property type="component" value="Unassembled WGS sequence"/>
</dbReference>
<feature type="region of interest" description="Disordered" evidence="1">
    <location>
        <begin position="1"/>
        <end position="47"/>
    </location>
</feature>
<proteinExistence type="predicted"/>
<feature type="compositionally biased region" description="Basic and acidic residues" evidence="1">
    <location>
        <begin position="16"/>
        <end position="41"/>
    </location>
</feature>
<dbReference type="EMBL" id="JBHSKV010000008">
    <property type="protein sequence ID" value="MFC5134283.1"/>
    <property type="molecule type" value="Genomic_DNA"/>
</dbReference>
<dbReference type="AlphaFoldDB" id="A0ABD5QQA1"/>
<evidence type="ECO:0000313" key="2">
    <source>
        <dbReference type="EMBL" id="MFC5134283.1"/>
    </source>
</evidence>
<organism evidence="2 3">
    <name type="scientific">Halorubrum glutamatedens</name>
    <dbReference type="NCBI Taxonomy" id="2707018"/>
    <lineage>
        <taxon>Archaea</taxon>
        <taxon>Methanobacteriati</taxon>
        <taxon>Methanobacteriota</taxon>
        <taxon>Stenosarchaea group</taxon>
        <taxon>Halobacteria</taxon>
        <taxon>Halobacteriales</taxon>
        <taxon>Haloferacaceae</taxon>
        <taxon>Halorubrum</taxon>
    </lineage>
</organism>
<reference evidence="2 3" key="1">
    <citation type="journal article" date="2019" name="Int. J. Syst. Evol. Microbiol.">
        <title>The Global Catalogue of Microorganisms (GCM) 10K type strain sequencing project: providing services to taxonomists for standard genome sequencing and annotation.</title>
        <authorList>
            <consortium name="The Broad Institute Genomics Platform"/>
            <consortium name="The Broad Institute Genome Sequencing Center for Infectious Disease"/>
            <person name="Wu L."/>
            <person name="Ma J."/>
        </authorList>
    </citation>
    <scope>NUCLEOTIDE SEQUENCE [LARGE SCALE GENOMIC DNA]</scope>
    <source>
        <strain evidence="2 3">CGMCC 1.16026</strain>
    </source>
</reference>
<sequence length="47" mass="5270">MGTPWAMDAYGGVRPRAPDGREPERAREGEATRRRFRRVAEPEAGEA</sequence>
<gene>
    <name evidence="2" type="ORF">ACFPJA_06060</name>
</gene>
<accession>A0ABD5QQA1</accession>
<evidence type="ECO:0000313" key="3">
    <source>
        <dbReference type="Proteomes" id="UP001596145"/>
    </source>
</evidence>